<name>A0ABD0YD96_9HEMI</name>
<organism evidence="1 2">
    <name type="scientific">Ranatra chinensis</name>
    <dbReference type="NCBI Taxonomy" id="642074"/>
    <lineage>
        <taxon>Eukaryota</taxon>
        <taxon>Metazoa</taxon>
        <taxon>Ecdysozoa</taxon>
        <taxon>Arthropoda</taxon>
        <taxon>Hexapoda</taxon>
        <taxon>Insecta</taxon>
        <taxon>Pterygota</taxon>
        <taxon>Neoptera</taxon>
        <taxon>Paraneoptera</taxon>
        <taxon>Hemiptera</taxon>
        <taxon>Heteroptera</taxon>
        <taxon>Panheteroptera</taxon>
        <taxon>Nepomorpha</taxon>
        <taxon>Nepidae</taxon>
        <taxon>Ranatrinae</taxon>
        <taxon>Ranatra</taxon>
    </lineage>
</organism>
<dbReference type="EMBL" id="JBFDAA010000009">
    <property type="protein sequence ID" value="KAL1129288.1"/>
    <property type="molecule type" value="Genomic_DNA"/>
</dbReference>
<protein>
    <submittedName>
        <fullName evidence="1">Uncharacterized protein</fullName>
    </submittedName>
</protein>
<dbReference type="AlphaFoldDB" id="A0ABD0YD96"/>
<dbReference type="Proteomes" id="UP001558652">
    <property type="component" value="Unassembled WGS sequence"/>
</dbReference>
<sequence length="391" mass="44820">MNLSRNPGGQYLCCDIVARLSNDVQCLIRELDHLSKLHTSYRLLQNRFNKLTNELEAKLVTIVCFKEWDDSQYEPLTTEHKIEEFATFIRLVWNSLHNRIDEKWAKAAHNSIVDGSPLAPTAVQILSFIAEITVKYQPYFMHGECSLEFTELSYQMNRIYPDLINAITLEPSLSYTWDMLPCLVNMSTLLDMYTATPRYDTISSFCLELIDGVTPHLLEATRGSVSNNAFNTLASLLRGDDKDLCTVPCVEHVTSRMPEFVHRMTEYLLGVSIPDKRPVPQVDSRFQMCRVQYRCTNNPYMYLQQIHPAVLNCYQPVYVSLLGGGLVLPTLKLQNPTPAKTRRRSQETDEPFEARITIKRQVSGRNTEASNDLPPIKLPRLSDSLIKPFDY</sequence>
<gene>
    <name evidence="1" type="ORF">AAG570_013817</name>
</gene>
<accession>A0ABD0YD96</accession>
<evidence type="ECO:0000313" key="1">
    <source>
        <dbReference type="EMBL" id="KAL1129288.1"/>
    </source>
</evidence>
<comment type="caution">
    <text evidence="1">The sequence shown here is derived from an EMBL/GenBank/DDBJ whole genome shotgun (WGS) entry which is preliminary data.</text>
</comment>
<keyword evidence="2" id="KW-1185">Reference proteome</keyword>
<proteinExistence type="predicted"/>
<reference evidence="1 2" key="1">
    <citation type="submission" date="2024-07" db="EMBL/GenBank/DDBJ databases">
        <title>Chromosome-level genome assembly of the water stick insect Ranatra chinensis (Heteroptera: Nepidae).</title>
        <authorList>
            <person name="Liu X."/>
        </authorList>
    </citation>
    <scope>NUCLEOTIDE SEQUENCE [LARGE SCALE GENOMIC DNA]</scope>
    <source>
        <strain evidence="1">Cailab_2021Rc</strain>
        <tissue evidence="1">Muscle</tissue>
    </source>
</reference>
<evidence type="ECO:0000313" key="2">
    <source>
        <dbReference type="Proteomes" id="UP001558652"/>
    </source>
</evidence>